<accession>A0AAV7SPZ3</accession>
<gene>
    <name evidence="2" type="ORF">NDU88_006484</name>
</gene>
<dbReference type="EMBL" id="JANPWB010000008">
    <property type="protein sequence ID" value="KAJ1166074.1"/>
    <property type="molecule type" value="Genomic_DNA"/>
</dbReference>
<feature type="compositionally biased region" description="Basic and acidic residues" evidence="1">
    <location>
        <begin position="97"/>
        <end position="114"/>
    </location>
</feature>
<proteinExistence type="predicted"/>
<evidence type="ECO:0000313" key="3">
    <source>
        <dbReference type="Proteomes" id="UP001066276"/>
    </source>
</evidence>
<name>A0AAV7SPZ3_PLEWA</name>
<comment type="caution">
    <text evidence="2">The sequence shown here is derived from an EMBL/GenBank/DDBJ whole genome shotgun (WGS) entry which is preliminary data.</text>
</comment>
<evidence type="ECO:0000313" key="2">
    <source>
        <dbReference type="EMBL" id="KAJ1166074.1"/>
    </source>
</evidence>
<dbReference type="AlphaFoldDB" id="A0AAV7SPZ3"/>
<keyword evidence="3" id="KW-1185">Reference proteome</keyword>
<organism evidence="2 3">
    <name type="scientific">Pleurodeles waltl</name>
    <name type="common">Iberian ribbed newt</name>
    <dbReference type="NCBI Taxonomy" id="8319"/>
    <lineage>
        <taxon>Eukaryota</taxon>
        <taxon>Metazoa</taxon>
        <taxon>Chordata</taxon>
        <taxon>Craniata</taxon>
        <taxon>Vertebrata</taxon>
        <taxon>Euteleostomi</taxon>
        <taxon>Amphibia</taxon>
        <taxon>Batrachia</taxon>
        <taxon>Caudata</taxon>
        <taxon>Salamandroidea</taxon>
        <taxon>Salamandridae</taxon>
        <taxon>Pleurodelinae</taxon>
        <taxon>Pleurodeles</taxon>
    </lineage>
</organism>
<reference evidence="2" key="1">
    <citation type="journal article" date="2022" name="bioRxiv">
        <title>Sequencing and chromosome-scale assembly of the giantPleurodeles waltlgenome.</title>
        <authorList>
            <person name="Brown T."/>
            <person name="Elewa A."/>
            <person name="Iarovenko S."/>
            <person name="Subramanian E."/>
            <person name="Araus A.J."/>
            <person name="Petzold A."/>
            <person name="Susuki M."/>
            <person name="Suzuki K.-i.T."/>
            <person name="Hayashi T."/>
            <person name="Toyoda A."/>
            <person name="Oliveira C."/>
            <person name="Osipova E."/>
            <person name="Leigh N.D."/>
            <person name="Simon A."/>
            <person name="Yun M.H."/>
        </authorList>
    </citation>
    <scope>NUCLEOTIDE SEQUENCE</scope>
    <source>
        <strain evidence="2">20211129_DDA</strain>
        <tissue evidence="2">Liver</tissue>
    </source>
</reference>
<sequence>MELLGQCLRLIYTTSKAMVPTTAYPYSTFCTIQGGGYQEINTKLHALHKQLHQSDIGACHGTSIHVIMKTASQTKTPALQVVRKSGALLKRHPSNPENKKEADAKRQRRCHDGV</sequence>
<feature type="region of interest" description="Disordered" evidence="1">
    <location>
        <begin position="85"/>
        <end position="114"/>
    </location>
</feature>
<protein>
    <submittedName>
        <fullName evidence="2">Uncharacterized protein</fullName>
    </submittedName>
</protein>
<evidence type="ECO:0000256" key="1">
    <source>
        <dbReference type="SAM" id="MobiDB-lite"/>
    </source>
</evidence>
<dbReference type="Proteomes" id="UP001066276">
    <property type="component" value="Chromosome 4_2"/>
</dbReference>